<evidence type="ECO:0000256" key="1">
    <source>
        <dbReference type="SAM" id="Phobius"/>
    </source>
</evidence>
<gene>
    <name evidence="2" type="ORF">M0R89_20325</name>
</gene>
<dbReference type="RefSeq" id="WP_248652849.1">
    <property type="nucleotide sequence ID" value="NZ_CP096661.1"/>
</dbReference>
<keyword evidence="3" id="KW-1185">Reference proteome</keyword>
<feature type="transmembrane region" description="Helical" evidence="1">
    <location>
        <begin position="44"/>
        <end position="68"/>
    </location>
</feature>
<proteinExistence type="predicted"/>
<protein>
    <submittedName>
        <fullName evidence="2">Uncharacterized protein</fullName>
    </submittedName>
</protein>
<keyword evidence="1" id="KW-0812">Transmembrane</keyword>
<feature type="transmembrane region" description="Helical" evidence="1">
    <location>
        <begin position="18"/>
        <end position="38"/>
    </location>
</feature>
<dbReference type="EMBL" id="CP096661">
    <property type="protein sequence ID" value="UPV76816.1"/>
    <property type="molecule type" value="Genomic_DNA"/>
</dbReference>
<accession>A0A8U0I1M2</accession>
<dbReference type="AlphaFoldDB" id="A0A8U0I1M2"/>
<dbReference type="GeneID" id="72187598"/>
<keyword evidence="2" id="KW-0614">Plasmid</keyword>
<reference evidence="2 3" key="1">
    <citation type="submission" date="2022-04" db="EMBL/GenBank/DDBJ databases">
        <title>Diverse halophilic archaea isolated from saline environments.</title>
        <authorList>
            <person name="Cui H.-L."/>
        </authorList>
    </citation>
    <scope>NUCLEOTIDE SEQUENCE [LARGE SCALE GENOMIC DNA]</scope>
    <source>
        <strain evidence="2 3">XZYJT49</strain>
        <plasmid evidence="2 3">unnamed2</plasmid>
    </source>
</reference>
<evidence type="ECO:0000313" key="2">
    <source>
        <dbReference type="EMBL" id="UPV76816.1"/>
    </source>
</evidence>
<keyword evidence="1" id="KW-0472">Membrane</keyword>
<dbReference type="KEGG" id="halx:M0R89_20325"/>
<keyword evidence="1" id="KW-1133">Transmembrane helix</keyword>
<evidence type="ECO:0000313" key="3">
    <source>
        <dbReference type="Proteomes" id="UP000830729"/>
    </source>
</evidence>
<dbReference type="Proteomes" id="UP000830729">
    <property type="component" value="Plasmid unnamed2"/>
</dbReference>
<name>A0A8U0I1M2_9EURY</name>
<geneLocation type="plasmid" evidence="2 3">
    <name>unnamed2</name>
</geneLocation>
<sequence>MSHSPTFFDYVCSNSDKFAMLFAFECLAGVLSVVFVLGTEPGTASHVVGILNLVGAAVLAVPTAGVLLKCHRR</sequence>
<organism evidence="2 3">
    <name type="scientific">Halorussus limi</name>
    <dbReference type="NCBI Taxonomy" id="2938695"/>
    <lineage>
        <taxon>Archaea</taxon>
        <taxon>Methanobacteriati</taxon>
        <taxon>Methanobacteriota</taxon>
        <taxon>Stenosarchaea group</taxon>
        <taxon>Halobacteria</taxon>
        <taxon>Halobacteriales</taxon>
        <taxon>Haladaptataceae</taxon>
        <taxon>Halorussus</taxon>
    </lineage>
</organism>